<dbReference type="RefSeq" id="WP_159449047.1">
    <property type="nucleotide sequence ID" value="NZ_JADNAH010000002.1"/>
</dbReference>
<evidence type="ECO:0000313" key="3">
    <source>
        <dbReference type="Proteomes" id="UP000294682"/>
    </source>
</evidence>
<evidence type="ECO:0000313" key="2">
    <source>
        <dbReference type="EMBL" id="TCL42993.1"/>
    </source>
</evidence>
<reference evidence="2 3" key="1">
    <citation type="submission" date="2019-03" db="EMBL/GenBank/DDBJ databases">
        <title>Genomic Encyclopedia of Type Strains, Phase IV (KMG-IV): sequencing the most valuable type-strain genomes for metagenomic binning, comparative biology and taxonomic classification.</title>
        <authorList>
            <person name="Goeker M."/>
        </authorList>
    </citation>
    <scope>NUCLEOTIDE SEQUENCE [LARGE SCALE GENOMIC DNA]</scope>
    <source>
        <strain evidence="2 3">DSM 100433</strain>
    </source>
</reference>
<keyword evidence="1" id="KW-0812">Transmembrane</keyword>
<organism evidence="2 3">
    <name type="scientific">Harryflintia acetispora</name>
    <dbReference type="NCBI Taxonomy" id="1849041"/>
    <lineage>
        <taxon>Bacteria</taxon>
        <taxon>Bacillati</taxon>
        <taxon>Bacillota</taxon>
        <taxon>Clostridia</taxon>
        <taxon>Eubacteriales</taxon>
        <taxon>Oscillospiraceae</taxon>
        <taxon>Harryflintia</taxon>
    </lineage>
</organism>
<keyword evidence="3" id="KW-1185">Reference proteome</keyword>
<proteinExistence type="predicted"/>
<feature type="transmembrane region" description="Helical" evidence="1">
    <location>
        <begin position="20"/>
        <end position="45"/>
    </location>
</feature>
<dbReference type="EMBL" id="SLUK01000007">
    <property type="protein sequence ID" value="TCL42993.1"/>
    <property type="molecule type" value="Genomic_DNA"/>
</dbReference>
<name>A0A9X8Y7X5_9FIRM</name>
<dbReference type="Proteomes" id="UP000294682">
    <property type="component" value="Unassembled WGS sequence"/>
</dbReference>
<comment type="caution">
    <text evidence="2">The sequence shown here is derived from an EMBL/GenBank/DDBJ whole genome shotgun (WGS) entry which is preliminary data.</text>
</comment>
<sequence>MPRGPGSGIWCRTAVMFGCAMFLICFCPIRLVLIIAAFLLILAGVSSWRC</sequence>
<gene>
    <name evidence="2" type="ORF">EDD78_10794</name>
</gene>
<dbReference type="AlphaFoldDB" id="A0A9X8Y7X5"/>
<protein>
    <submittedName>
        <fullName evidence="2">Uncharacterized protein</fullName>
    </submittedName>
</protein>
<keyword evidence="1" id="KW-1133">Transmembrane helix</keyword>
<accession>A0A9X8Y7X5</accession>
<keyword evidence="1" id="KW-0472">Membrane</keyword>
<evidence type="ECO:0000256" key="1">
    <source>
        <dbReference type="SAM" id="Phobius"/>
    </source>
</evidence>